<accession>A0ABM6PLY8</accession>
<proteinExistence type="predicted"/>
<name>A0ABM6PLY8_9MICO</name>
<dbReference type="Pfam" id="PF18986">
    <property type="entry name" value="DUF5719"/>
    <property type="match status" value="1"/>
</dbReference>
<feature type="region of interest" description="Disordered" evidence="1">
    <location>
        <begin position="93"/>
        <end position="128"/>
    </location>
</feature>
<evidence type="ECO:0000256" key="1">
    <source>
        <dbReference type="SAM" id="MobiDB-lite"/>
    </source>
</evidence>
<dbReference type="InterPro" id="IPR043777">
    <property type="entry name" value="DUF5719"/>
</dbReference>
<reference evidence="2 3" key="1">
    <citation type="journal article" date="2016" name="Int. J. Syst. Evol. Microbiol.">
        <title>Dermabacter jinjuensis sp. nov., a novel species of the genus Dermabacter isolated from a clinical specimen.</title>
        <authorList>
            <person name="Park Y.K."/>
            <person name="Lee K.M."/>
            <person name="Lee W.K."/>
            <person name="Cho M.J."/>
            <person name="Lee H.S."/>
            <person name="Cho Y.G."/>
            <person name="Lee Y.C."/>
            <person name="Lee W.K."/>
            <person name="Seong W.K."/>
            <person name="Hwang K.J."/>
        </authorList>
    </citation>
    <scope>NUCLEOTIDE SEQUENCE [LARGE SCALE GENOMIC DNA]</scope>
    <source>
        <strain evidence="2 3">32T</strain>
    </source>
</reference>
<dbReference type="EMBL" id="CP023482">
    <property type="protein sequence ID" value="ATH96283.1"/>
    <property type="molecule type" value="Genomic_DNA"/>
</dbReference>
<gene>
    <name evidence="2" type="ORF">COP05_03615</name>
</gene>
<dbReference type="Proteomes" id="UP000815698">
    <property type="component" value="Chromosome"/>
</dbReference>
<protein>
    <recommendedName>
        <fullName evidence="4">Secreted protein</fullName>
    </recommendedName>
</protein>
<feature type="compositionally biased region" description="Polar residues" evidence="1">
    <location>
        <begin position="93"/>
        <end position="114"/>
    </location>
</feature>
<sequence>MTDTHKQPRALLAAFAVVAIVVLVGSVVALVPEKTLTRASLPSAAATSTRAVRVCEGPIVARQAGTQTSDADFAGGAPSPQVSMNAVAVDPSSNALYGGTQSSQTNLDPASSDMSGKDASPRLSRVDAQGRAAGVDAASSALLNSVYGLDSLDAPTMLTASTANETAPVLDASQSHVTGSGDYRGFALARCAQATTSASFAGLTTRAGTFDTLVVSNPGTRASRARVTVYSENGVEPATQGSDIVVGPGETARVPVSTLVDERETVALDVEVRGAALAMSAELVRREGLVPQGTENVQASESSSSLTWPGVVLREGGNAHLALARTARGGEPGDAAQVRSEEAFATARAFDAQGKLVKEWDVKDPGQGASVEIPLDGLNAGTYTISLSARSAVTASLRSSIASGARQGDTVGLPQDFAEYTPSEAIDSASVLALGHGAEGGSLTLNSEHGAHVSVAPIRRDGTIGASTTVDIKAGHSVTVNPNQLGKAPASVAGLLVVPQDGGAYRGAWSQTAAADDGGTLVTTLPLAANAARATGMTVNLELR</sequence>
<evidence type="ECO:0008006" key="4">
    <source>
        <dbReference type="Google" id="ProtNLM"/>
    </source>
</evidence>
<evidence type="ECO:0000313" key="3">
    <source>
        <dbReference type="Proteomes" id="UP000815698"/>
    </source>
</evidence>
<organism evidence="2 3">
    <name type="scientific">Dermabacter jinjuensis</name>
    <dbReference type="NCBI Taxonomy" id="1667168"/>
    <lineage>
        <taxon>Bacteria</taxon>
        <taxon>Bacillati</taxon>
        <taxon>Actinomycetota</taxon>
        <taxon>Actinomycetes</taxon>
        <taxon>Micrococcales</taxon>
        <taxon>Dermabacteraceae</taxon>
        <taxon>Dermabacter</taxon>
    </lineage>
</organism>
<keyword evidence="3" id="KW-1185">Reference proteome</keyword>
<dbReference type="RefSeq" id="WP_096882720.1">
    <property type="nucleotide sequence ID" value="NZ_CP023482.1"/>
</dbReference>
<evidence type="ECO:0000313" key="2">
    <source>
        <dbReference type="EMBL" id="ATH96283.1"/>
    </source>
</evidence>